<protein>
    <submittedName>
        <fullName evidence="1">Uncharacterized protein</fullName>
    </submittedName>
</protein>
<reference evidence="1 2" key="1">
    <citation type="journal article" date="2022" name="DNA Res.">
        <title>Chromosomal-level genome assembly of the orchid tree Bauhinia variegata (Leguminosae; Cercidoideae) supports the allotetraploid origin hypothesis of Bauhinia.</title>
        <authorList>
            <person name="Zhong Y."/>
            <person name="Chen Y."/>
            <person name="Zheng D."/>
            <person name="Pang J."/>
            <person name="Liu Y."/>
            <person name="Luo S."/>
            <person name="Meng S."/>
            <person name="Qian L."/>
            <person name="Wei D."/>
            <person name="Dai S."/>
            <person name="Zhou R."/>
        </authorList>
    </citation>
    <scope>NUCLEOTIDE SEQUENCE [LARGE SCALE GENOMIC DNA]</scope>
    <source>
        <strain evidence="1">BV-YZ2020</strain>
    </source>
</reference>
<name>A0ACB9LTN2_BAUVA</name>
<keyword evidence="2" id="KW-1185">Reference proteome</keyword>
<evidence type="ECO:0000313" key="2">
    <source>
        <dbReference type="Proteomes" id="UP000828941"/>
    </source>
</evidence>
<proteinExistence type="predicted"/>
<dbReference type="EMBL" id="CM039436">
    <property type="protein sequence ID" value="KAI4314586.1"/>
    <property type="molecule type" value="Genomic_DNA"/>
</dbReference>
<comment type="caution">
    <text evidence="1">The sequence shown here is derived from an EMBL/GenBank/DDBJ whole genome shotgun (WGS) entry which is preliminary data.</text>
</comment>
<gene>
    <name evidence="1" type="ORF">L6164_027476</name>
</gene>
<accession>A0ACB9LTN2</accession>
<evidence type="ECO:0000313" key="1">
    <source>
        <dbReference type="EMBL" id="KAI4314586.1"/>
    </source>
</evidence>
<sequence length="125" mass="14031">MATLLPTQSMLPPYSSRYCYRFQNVNPPLPFIPSTGKSMARFDDRIGLSKNRNVKSHSPTLPGSGVDEAHFENFLKLPQNFGELVRLAFSDLLFVDFGFSFSVRVLLTDSHRQYVLDSGGADNAR</sequence>
<organism evidence="1 2">
    <name type="scientific">Bauhinia variegata</name>
    <name type="common">Purple orchid tree</name>
    <name type="synonym">Phanera variegata</name>
    <dbReference type="NCBI Taxonomy" id="167791"/>
    <lineage>
        <taxon>Eukaryota</taxon>
        <taxon>Viridiplantae</taxon>
        <taxon>Streptophyta</taxon>
        <taxon>Embryophyta</taxon>
        <taxon>Tracheophyta</taxon>
        <taxon>Spermatophyta</taxon>
        <taxon>Magnoliopsida</taxon>
        <taxon>eudicotyledons</taxon>
        <taxon>Gunneridae</taxon>
        <taxon>Pentapetalae</taxon>
        <taxon>rosids</taxon>
        <taxon>fabids</taxon>
        <taxon>Fabales</taxon>
        <taxon>Fabaceae</taxon>
        <taxon>Cercidoideae</taxon>
        <taxon>Cercideae</taxon>
        <taxon>Bauhiniinae</taxon>
        <taxon>Bauhinia</taxon>
    </lineage>
</organism>
<dbReference type="Proteomes" id="UP000828941">
    <property type="component" value="Chromosome 11"/>
</dbReference>